<dbReference type="Proteomes" id="UP000800082">
    <property type="component" value="Unassembled WGS sequence"/>
</dbReference>
<name>A0A6A5RIC4_9PLEO</name>
<proteinExistence type="predicted"/>
<evidence type="ECO:0000313" key="3">
    <source>
        <dbReference type="Proteomes" id="UP000800082"/>
    </source>
</evidence>
<dbReference type="AlphaFoldDB" id="A0A6A5RIC4"/>
<accession>A0A6A5RIC4</accession>
<sequence length="550" mass="61444">MGDTSKANVELFSADSTVQARLLEQGGNAASAQLQAWAPAPTAFDTNGANTMDIAENETPTRPVTLSQIIAEDSDSQAFDHGVNSKAKTPSRRPVERVRGQSICSVCDTDLTGIDRWRRLNHFNRCWSRFCNANVSKKTEVNRPAESDAHTSICLLCKKDLNNLATMDAFEHRVLCFRNQKSIPTTCPKCSISFFANCVSRSLVKIAEHLYDCSVRPEDETFNVAQDTWLKRNDERKNTMNCPFCSKSLRDLDAIDALYHRKICLERTRPAYCPICFERLPCFSPRSSLEDHLWHVRNCQHEDSLSVADRFNQDKLALCASGRVRLIYSLFGLHILHKYTTGPRKGWGHKQHSHSYCNKRKAGKKIDLGLYLTPNSNLRTFVTYAGDDGIMLVEKVPSIRAVWNKLAIFRRSAYCVYGTPKHGRIFMGFRSEIEKYGVVHNWHEEMEMESASTTSASSSSATSRTVVTLSCEGRRLCAVETARRTGIRVPPGFDSGAGESGKKLSGELNSDSGLATCEGHAEGDIEKPSCSTDEPQDHHKSVENVDQNSV</sequence>
<reference evidence="2" key="1">
    <citation type="journal article" date="2020" name="Stud. Mycol.">
        <title>101 Dothideomycetes genomes: a test case for predicting lifestyles and emergence of pathogens.</title>
        <authorList>
            <person name="Haridas S."/>
            <person name="Albert R."/>
            <person name="Binder M."/>
            <person name="Bloem J."/>
            <person name="Labutti K."/>
            <person name="Salamov A."/>
            <person name="Andreopoulos B."/>
            <person name="Baker S."/>
            <person name="Barry K."/>
            <person name="Bills G."/>
            <person name="Bluhm B."/>
            <person name="Cannon C."/>
            <person name="Castanera R."/>
            <person name="Culley D."/>
            <person name="Daum C."/>
            <person name="Ezra D."/>
            <person name="Gonzalez J."/>
            <person name="Henrissat B."/>
            <person name="Kuo A."/>
            <person name="Liang C."/>
            <person name="Lipzen A."/>
            <person name="Lutzoni F."/>
            <person name="Magnuson J."/>
            <person name="Mondo S."/>
            <person name="Nolan M."/>
            <person name="Ohm R."/>
            <person name="Pangilinan J."/>
            <person name="Park H.-J."/>
            <person name="Ramirez L."/>
            <person name="Alfaro M."/>
            <person name="Sun H."/>
            <person name="Tritt A."/>
            <person name="Yoshinaga Y."/>
            <person name="Zwiers L.-H."/>
            <person name="Turgeon B."/>
            <person name="Goodwin S."/>
            <person name="Spatafora J."/>
            <person name="Crous P."/>
            <person name="Grigoriev I."/>
        </authorList>
    </citation>
    <scope>NUCLEOTIDE SEQUENCE</scope>
    <source>
        <strain evidence="2">CBS 183.55</strain>
    </source>
</reference>
<keyword evidence="3" id="KW-1185">Reference proteome</keyword>
<feature type="region of interest" description="Disordered" evidence="1">
    <location>
        <begin position="488"/>
        <end position="550"/>
    </location>
</feature>
<dbReference type="GeneID" id="54355739"/>
<dbReference type="RefSeq" id="XP_033448347.1">
    <property type="nucleotide sequence ID" value="XM_033598072.1"/>
</dbReference>
<evidence type="ECO:0000256" key="1">
    <source>
        <dbReference type="SAM" id="MobiDB-lite"/>
    </source>
</evidence>
<dbReference type="EMBL" id="ML978970">
    <property type="protein sequence ID" value="KAF1928095.1"/>
    <property type="molecule type" value="Genomic_DNA"/>
</dbReference>
<evidence type="ECO:0000313" key="2">
    <source>
        <dbReference type="EMBL" id="KAF1928095.1"/>
    </source>
</evidence>
<dbReference type="OrthoDB" id="3801233at2759"/>
<gene>
    <name evidence="2" type="ORF">M421DRAFT_92897</name>
</gene>
<organism evidence="2 3">
    <name type="scientific">Didymella exigua CBS 183.55</name>
    <dbReference type="NCBI Taxonomy" id="1150837"/>
    <lineage>
        <taxon>Eukaryota</taxon>
        <taxon>Fungi</taxon>
        <taxon>Dikarya</taxon>
        <taxon>Ascomycota</taxon>
        <taxon>Pezizomycotina</taxon>
        <taxon>Dothideomycetes</taxon>
        <taxon>Pleosporomycetidae</taxon>
        <taxon>Pleosporales</taxon>
        <taxon>Pleosporineae</taxon>
        <taxon>Didymellaceae</taxon>
        <taxon>Didymella</taxon>
    </lineage>
</organism>
<protein>
    <submittedName>
        <fullName evidence="2">Uncharacterized protein</fullName>
    </submittedName>
</protein>